<evidence type="ECO:0000256" key="2">
    <source>
        <dbReference type="SAM" id="SignalP"/>
    </source>
</evidence>
<feature type="compositionally biased region" description="Low complexity" evidence="1">
    <location>
        <begin position="86"/>
        <end position="104"/>
    </location>
</feature>
<feature type="chain" id="PRO_5046288881" evidence="2">
    <location>
        <begin position="29"/>
        <end position="115"/>
    </location>
</feature>
<feature type="signal peptide" evidence="2">
    <location>
        <begin position="1"/>
        <end position="28"/>
    </location>
</feature>
<evidence type="ECO:0000313" key="4">
    <source>
        <dbReference type="Proteomes" id="UP001057134"/>
    </source>
</evidence>
<keyword evidence="4" id="KW-1185">Reference proteome</keyword>
<reference evidence="3" key="2">
    <citation type="journal article" date="2021" name="J Anim Sci Technol">
        <title>Complete genome sequence of Paenibacillus konkukensis sp. nov. SK3146 as a potential probiotic strain.</title>
        <authorList>
            <person name="Jung H.I."/>
            <person name="Park S."/>
            <person name="Niu K.M."/>
            <person name="Lee S.W."/>
            <person name="Kothari D."/>
            <person name="Yi K.J."/>
            <person name="Kim S.K."/>
        </authorList>
    </citation>
    <scope>NUCLEOTIDE SEQUENCE</scope>
    <source>
        <strain evidence="3">SK3146</strain>
    </source>
</reference>
<proteinExistence type="predicted"/>
<protein>
    <submittedName>
        <fullName evidence="3">Uncharacterized protein</fullName>
    </submittedName>
</protein>
<feature type="compositionally biased region" description="Basic and acidic residues" evidence="1">
    <location>
        <begin position="64"/>
        <end position="74"/>
    </location>
</feature>
<keyword evidence="2" id="KW-0732">Signal</keyword>
<evidence type="ECO:0000256" key="1">
    <source>
        <dbReference type="SAM" id="MobiDB-lite"/>
    </source>
</evidence>
<reference evidence="3" key="1">
    <citation type="submission" date="2018-02" db="EMBL/GenBank/DDBJ databases">
        <authorList>
            <person name="Kim S.-K."/>
            <person name="Jung H.-I."/>
            <person name="Lee S.-W."/>
        </authorList>
    </citation>
    <scope>NUCLEOTIDE SEQUENCE</scope>
    <source>
        <strain evidence="3">SK3146</strain>
    </source>
</reference>
<dbReference type="RefSeq" id="WP_249864194.1">
    <property type="nucleotide sequence ID" value="NZ_CP027059.1"/>
</dbReference>
<accession>A0ABY4RIJ7</accession>
<feature type="compositionally biased region" description="Polar residues" evidence="1">
    <location>
        <begin position="105"/>
        <end position="115"/>
    </location>
</feature>
<evidence type="ECO:0000313" key="3">
    <source>
        <dbReference type="EMBL" id="UQZ82007.1"/>
    </source>
</evidence>
<name>A0ABY4RIJ7_9BACL</name>
<sequence>MNKSKWFKWKIGAVSALCMGIVFHQVKAGPAFESAHEKAVAEKSGAAAQEQSSDKATGQPQVKGLDRATGDARSRNHRGIAGGDASSEGGQSWSGSPGSGDPSPQTRTQTRTGRS</sequence>
<dbReference type="Proteomes" id="UP001057134">
    <property type="component" value="Chromosome"/>
</dbReference>
<dbReference type="EMBL" id="CP027059">
    <property type="protein sequence ID" value="UQZ82007.1"/>
    <property type="molecule type" value="Genomic_DNA"/>
</dbReference>
<organism evidence="3 4">
    <name type="scientific">Paenibacillus konkukensis</name>
    <dbReference type="NCBI Taxonomy" id="2020716"/>
    <lineage>
        <taxon>Bacteria</taxon>
        <taxon>Bacillati</taxon>
        <taxon>Bacillota</taxon>
        <taxon>Bacilli</taxon>
        <taxon>Bacillales</taxon>
        <taxon>Paenibacillaceae</taxon>
        <taxon>Paenibacillus</taxon>
    </lineage>
</organism>
<feature type="region of interest" description="Disordered" evidence="1">
    <location>
        <begin position="40"/>
        <end position="115"/>
    </location>
</feature>
<feature type="compositionally biased region" description="Polar residues" evidence="1">
    <location>
        <begin position="49"/>
        <end position="60"/>
    </location>
</feature>
<gene>
    <name evidence="3" type="ORF">SK3146_01164</name>
</gene>